<dbReference type="AlphaFoldDB" id="A0A8C1TU37"/>
<keyword evidence="1" id="KW-1133">Transmembrane helix</keyword>
<sequence>YIYIYMVKQDLLFLLLLQLSFNVDVLIYFSQDGANLDRFIIASDNSPLQYPITGFTVSPMQKSLIPGMYSCLQVSLSVKSGVLSVEDVLDGDQVEGQGQSELTISSSNLTQLMDLLSRVTYTSTIYHIRTSECVNTGETSSPLQFRCQLTGDHSNQDISEIYCKELNVIKSILMFYTEIKIIISNDSLNLLLEKTIERYIMPGGSQVTTKYFLWVDNDFVFFKGTRIESFVEIMEAVPELDILGGVVSGDQYYLKFDCLTRVKKGFHQPLPNFDDCILVDGVVYYFLGRTDAVRRVGFDPYLKRVGHSGKYLLNFVHCYCSIFFFFFLNSHITSNNIYTRHQFKCGAPCLTINN</sequence>
<dbReference type="GO" id="GO:0006047">
    <property type="term" value="P:UDP-N-acetylglucosamine metabolic process"/>
    <property type="evidence" value="ECO:0007669"/>
    <property type="project" value="TreeGrafter"/>
</dbReference>
<dbReference type="GO" id="GO:0019276">
    <property type="term" value="P:UDP-N-acetylgalactosamine metabolic process"/>
    <property type="evidence" value="ECO:0007669"/>
    <property type="project" value="TreeGrafter"/>
</dbReference>
<feature type="transmembrane region" description="Helical" evidence="1">
    <location>
        <begin position="311"/>
        <end position="328"/>
    </location>
</feature>
<keyword evidence="1" id="KW-0812">Transmembrane</keyword>
<accession>A0A8C1TU37</accession>
<protein>
    <submittedName>
        <fullName evidence="2">Beta-1,4-N-acetyl-galactosaminyl transferase 2, tandem duplicate 2</fullName>
    </submittedName>
</protein>
<dbReference type="GO" id="GO:0008376">
    <property type="term" value="F:acetylgalactosaminyltransferase activity"/>
    <property type="evidence" value="ECO:0007669"/>
    <property type="project" value="TreeGrafter"/>
</dbReference>
<evidence type="ECO:0000313" key="2">
    <source>
        <dbReference type="Ensembl" id="ENSCCRP00015027764.1"/>
    </source>
</evidence>
<evidence type="ECO:0000313" key="3">
    <source>
        <dbReference type="Proteomes" id="UP000694700"/>
    </source>
</evidence>
<keyword evidence="1" id="KW-0472">Membrane</keyword>
<proteinExistence type="predicted"/>
<dbReference type="Proteomes" id="UP000694700">
    <property type="component" value="Unplaced"/>
</dbReference>
<reference evidence="2" key="1">
    <citation type="submission" date="2025-08" db="UniProtKB">
        <authorList>
            <consortium name="Ensembl"/>
        </authorList>
    </citation>
    <scope>IDENTIFICATION</scope>
</reference>
<dbReference type="PANTHER" id="PTHR15046">
    <property type="entry name" value="GLYCO_TRANS_2-LIKE DOMAIN-CONTAINING PROTEIN"/>
    <property type="match status" value="1"/>
</dbReference>
<dbReference type="Ensembl" id="ENSCCRT00015028744.1">
    <property type="protein sequence ID" value="ENSCCRP00015027764.1"/>
    <property type="gene ID" value="ENSCCRG00015011724.1"/>
</dbReference>
<organism evidence="2 3">
    <name type="scientific">Cyprinus carpio</name>
    <name type="common">Common carp</name>
    <dbReference type="NCBI Taxonomy" id="7962"/>
    <lineage>
        <taxon>Eukaryota</taxon>
        <taxon>Metazoa</taxon>
        <taxon>Chordata</taxon>
        <taxon>Craniata</taxon>
        <taxon>Vertebrata</taxon>
        <taxon>Euteleostomi</taxon>
        <taxon>Actinopterygii</taxon>
        <taxon>Neopterygii</taxon>
        <taxon>Teleostei</taxon>
        <taxon>Ostariophysi</taxon>
        <taxon>Cypriniformes</taxon>
        <taxon>Cyprinidae</taxon>
        <taxon>Cyprininae</taxon>
        <taxon>Cyprinus</taxon>
    </lineage>
</organism>
<evidence type="ECO:0000256" key="1">
    <source>
        <dbReference type="SAM" id="Phobius"/>
    </source>
</evidence>
<dbReference type="PANTHER" id="PTHR15046:SF2">
    <property type="entry name" value="BETA-1,4 N-ACETYLGALACTOSAMINYLTRANSFERASE 2"/>
    <property type="match status" value="1"/>
</dbReference>
<name>A0A8C1TU37_CYPCA</name>